<evidence type="ECO:0000313" key="2">
    <source>
        <dbReference type="EMBL" id="SNT56845.1"/>
    </source>
</evidence>
<feature type="transmembrane region" description="Helical" evidence="1">
    <location>
        <begin position="31"/>
        <end position="48"/>
    </location>
</feature>
<name>A0A239NPS3_9ACTN</name>
<keyword evidence="1" id="KW-0472">Membrane</keyword>
<sequence length="81" mass="8031">MPTTGVAAGVGSAVLATQTLATPIIAITLGATAVLVVLTAVIACVATFSEIHGERALKVLTLLIGRPEPEPPEGGGVQLES</sequence>
<keyword evidence="1" id="KW-1133">Transmembrane helix</keyword>
<accession>A0A239NPS3</accession>
<gene>
    <name evidence="2" type="ORF">SAMN05216276_106523</name>
</gene>
<evidence type="ECO:0000313" key="3">
    <source>
        <dbReference type="Proteomes" id="UP000198282"/>
    </source>
</evidence>
<organism evidence="2 3">
    <name type="scientific">Streptosporangium subroseum</name>
    <dbReference type="NCBI Taxonomy" id="106412"/>
    <lineage>
        <taxon>Bacteria</taxon>
        <taxon>Bacillati</taxon>
        <taxon>Actinomycetota</taxon>
        <taxon>Actinomycetes</taxon>
        <taxon>Streptosporangiales</taxon>
        <taxon>Streptosporangiaceae</taxon>
        <taxon>Streptosporangium</taxon>
    </lineage>
</organism>
<keyword evidence="1" id="KW-0812">Transmembrane</keyword>
<evidence type="ECO:0000256" key="1">
    <source>
        <dbReference type="SAM" id="Phobius"/>
    </source>
</evidence>
<reference evidence="2 3" key="1">
    <citation type="submission" date="2017-06" db="EMBL/GenBank/DDBJ databases">
        <authorList>
            <person name="Kim H.J."/>
            <person name="Triplett B.A."/>
        </authorList>
    </citation>
    <scope>NUCLEOTIDE SEQUENCE [LARGE SCALE GENOMIC DNA]</scope>
    <source>
        <strain evidence="2 3">CGMCC 4.2132</strain>
    </source>
</reference>
<dbReference type="AlphaFoldDB" id="A0A239NPS3"/>
<proteinExistence type="predicted"/>
<dbReference type="Proteomes" id="UP000198282">
    <property type="component" value="Unassembled WGS sequence"/>
</dbReference>
<protein>
    <submittedName>
        <fullName evidence="2">Uncharacterized protein</fullName>
    </submittedName>
</protein>
<keyword evidence="3" id="KW-1185">Reference proteome</keyword>
<dbReference type="EMBL" id="FZOD01000065">
    <property type="protein sequence ID" value="SNT56845.1"/>
    <property type="molecule type" value="Genomic_DNA"/>
</dbReference>